<gene>
    <name evidence="9" type="ORF">Adt_04856</name>
</gene>
<dbReference type="Proteomes" id="UP001604336">
    <property type="component" value="Unassembled WGS sequence"/>
</dbReference>
<feature type="compositionally biased region" description="Polar residues" evidence="7">
    <location>
        <begin position="151"/>
        <end position="160"/>
    </location>
</feature>
<keyword evidence="5" id="KW-0378">Hydrolase</keyword>
<reference evidence="10" key="1">
    <citation type="submission" date="2024-07" db="EMBL/GenBank/DDBJ databases">
        <title>Two chromosome-level genome assemblies of Korean endemic species Abeliophyllum distichum and Forsythia ovata (Oleaceae).</title>
        <authorList>
            <person name="Jang H."/>
        </authorList>
    </citation>
    <scope>NUCLEOTIDE SEQUENCE [LARGE SCALE GENOMIC DNA]</scope>
</reference>
<keyword evidence="6" id="KW-0695">RNA-directed DNA polymerase</keyword>
<dbReference type="GO" id="GO:0016787">
    <property type="term" value="F:hydrolase activity"/>
    <property type="evidence" value="ECO:0007669"/>
    <property type="project" value="UniProtKB-KW"/>
</dbReference>
<protein>
    <submittedName>
        <fullName evidence="9">Ribonuclease H</fullName>
    </submittedName>
</protein>
<evidence type="ECO:0000256" key="2">
    <source>
        <dbReference type="ARBA" id="ARBA00022695"/>
    </source>
</evidence>
<dbReference type="GO" id="GO:0004519">
    <property type="term" value="F:endonuclease activity"/>
    <property type="evidence" value="ECO:0007669"/>
    <property type="project" value="UniProtKB-KW"/>
</dbReference>
<keyword evidence="2" id="KW-0548">Nucleotidyltransferase</keyword>
<dbReference type="Pfam" id="PF17917">
    <property type="entry name" value="RT_RNaseH"/>
    <property type="match status" value="1"/>
</dbReference>
<keyword evidence="4" id="KW-0255">Endonuclease</keyword>
<dbReference type="EMBL" id="JBFOLK010000002">
    <property type="protein sequence ID" value="KAL2531505.1"/>
    <property type="molecule type" value="Genomic_DNA"/>
</dbReference>
<dbReference type="GO" id="GO:0003964">
    <property type="term" value="F:RNA-directed DNA polymerase activity"/>
    <property type="evidence" value="ECO:0007669"/>
    <property type="project" value="UniProtKB-KW"/>
</dbReference>
<dbReference type="InterPro" id="IPR041373">
    <property type="entry name" value="RT_RNaseH"/>
</dbReference>
<evidence type="ECO:0000256" key="5">
    <source>
        <dbReference type="ARBA" id="ARBA00022801"/>
    </source>
</evidence>
<evidence type="ECO:0000313" key="9">
    <source>
        <dbReference type="EMBL" id="KAL2531505.1"/>
    </source>
</evidence>
<proteinExistence type="predicted"/>
<dbReference type="AlphaFoldDB" id="A0ABD1V2H1"/>
<keyword evidence="1" id="KW-0808">Transferase</keyword>
<feature type="region of interest" description="Disordered" evidence="7">
    <location>
        <begin position="138"/>
        <end position="168"/>
    </location>
</feature>
<name>A0ABD1V2H1_9LAMI</name>
<feature type="domain" description="Reverse transcriptase RNase H-like" evidence="8">
    <location>
        <begin position="25"/>
        <end position="109"/>
    </location>
</feature>
<evidence type="ECO:0000256" key="6">
    <source>
        <dbReference type="ARBA" id="ARBA00022918"/>
    </source>
</evidence>
<comment type="caution">
    <text evidence="9">The sequence shown here is derived from an EMBL/GenBank/DDBJ whole genome shotgun (WGS) entry which is preliminary data.</text>
</comment>
<keyword evidence="10" id="KW-1185">Reference proteome</keyword>
<dbReference type="PANTHER" id="PTHR48475:SF2">
    <property type="entry name" value="RIBONUCLEASE H"/>
    <property type="match status" value="1"/>
</dbReference>
<evidence type="ECO:0000256" key="3">
    <source>
        <dbReference type="ARBA" id="ARBA00022722"/>
    </source>
</evidence>
<keyword evidence="3" id="KW-0540">Nuclease</keyword>
<evidence type="ECO:0000259" key="8">
    <source>
        <dbReference type="Pfam" id="PF17917"/>
    </source>
</evidence>
<evidence type="ECO:0000313" key="10">
    <source>
        <dbReference type="Proteomes" id="UP001604336"/>
    </source>
</evidence>
<accession>A0ABD1V2H1</accession>
<evidence type="ECO:0000256" key="1">
    <source>
        <dbReference type="ARBA" id="ARBA00022679"/>
    </source>
</evidence>
<dbReference type="InterPro" id="IPR043502">
    <property type="entry name" value="DNA/RNA_pol_sf"/>
</dbReference>
<sequence length="168" mass="18925">MLPCCRNPKRASPYCCTLLCPRNVSSVLVREEEHQLPIYYVSKALLGAEARYPDMEKLALSLITASRKLRPYFLAHSIHVLSNFPLRQIMQKTEASGRLLKWAIELSQFDIVYKPRAAIKGQALADFIAEFTNPPVTDVPMTPTEPLRGACSSTGRQGTWDQEPELFS</sequence>
<dbReference type="SUPFAM" id="SSF56672">
    <property type="entry name" value="DNA/RNA polymerases"/>
    <property type="match status" value="1"/>
</dbReference>
<evidence type="ECO:0000256" key="7">
    <source>
        <dbReference type="SAM" id="MobiDB-lite"/>
    </source>
</evidence>
<organism evidence="9 10">
    <name type="scientific">Abeliophyllum distichum</name>
    <dbReference type="NCBI Taxonomy" id="126358"/>
    <lineage>
        <taxon>Eukaryota</taxon>
        <taxon>Viridiplantae</taxon>
        <taxon>Streptophyta</taxon>
        <taxon>Embryophyta</taxon>
        <taxon>Tracheophyta</taxon>
        <taxon>Spermatophyta</taxon>
        <taxon>Magnoliopsida</taxon>
        <taxon>eudicotyledons</taxon>
        <taxon>Gunneridae</taxon>
        <taxon>Pentapetalae</taxon>
        <taxon>asterids</taxon>
        <taxon>lamiids</taxon>
        <taxon>Lamiales</taxon>
        <taxon>Oleaceae</taxon>
        <taxon>Forsythieae</taxon>
        <taxon>Abeliophyllum</taxon>
    </lineage>
</organism>
<evidence type="ECO:0000256" key="4">
    <source>
        <dbReference type="ARBA" id="ARBA00022759"/>
    </source>
</evidence>
<dbReference type="PANTHER" id="PTHR48475">
    <property type="entry name" value="RIBONUCLEASE H"/>
    <property type="match status" value="1"/>
</dbReference>